<feature type="compositionally biased region" description="Polar residues" evidence="1">
    <location>
        <begin position="242"/>
        <end position="255"/>
    </location>
</feature>
<dbReference type="AlphaFoldDB" id="A0A814YSP6"/>
<feature type="region of interest" description="Disordered" evidence="1">
    <location>
        <begin position="172"/>
        <end position="200"/>
    </location>
</feature>
<reference evidence="2" key="1">
    <citation type="submission" date="2021-02" db="EMBL/GenBank/DDBJ databases">
        <authorList>
            <person name="Nowell W R."/>
        </authorList>
    </citation>
    <scope>NUCLEOTIDE SEQUENCE</scope>
</reference>
<proteinExistence type="predicted"/>
<feature type="compositionally biased region" description="Polar residues" evidence="1">
    <location>
        <begin position="601"/>
        <end position="617"/>
    </location>
</feature>
<dbReference type="Proteomes" id="UP000663855">
    <property type="component" value="Unassembled WGS sequence"/>
</dbReference>
<feature type="region of interest" description="Disordered" evidence="1">
    <location>
        <begin position="1"/>
        <end position="38"/>
    </location>
</feature>
<dbReference type="EMBL" id="CAJNOV010006002">
    <property type="protein sequence ID" value="CAF1233032.1"/>
    <property type="molecule type" value="Genomic_DNA"/>
</dbReference>
<evidence type="ECO:0000313" key="2">
    <source>
        <dbReference type="EMBL" id="CAF1233032.1"/>
    </source>
</evidence>
<feature type="region of interest" description="Disordered" evidence="1">
    <location>
        <begin position="62"/>
        <end position="106"/>
    </location>
</feature>
<feature type="compositionally biased region" description="Low complexity" evidence="1">
    <location>
        <begin position="66"/>
        <end position="79"/>
    </location>
</feature>
<feature type="compositionally biased region" description="Low complexity" evidence="1">
    <location>
        <begin position="91"/>
        <end position="105"/>
    </location>
</feature>
<name>A0A814YSP6_9BILA</name>
<protein>
    <submittedName>
        <fullName evidence="2">Uncharacterized protein</fullName>
    </submittedName>
</protein>
<evidence type="ECO:0000313" key="3">
    <source>
        <dbReference type="Proteomes" id="UP000663855"/>
    </source>
</evidence>
<gene>
    <name evidence="2" type="ORF">CJN711_LOCUS13601</name>
</gene>
<evidence type="ECO:0000256" key="1">
    <source>
        <dbReference type="SAM" id="MobiDB-lite"/>
    </source>
</evidence>
<accession>A0A814YSP6</accession>
<feature type="region of interest" description="Disordered" evidence="1">
    <location>
        <begin position="412"/>
        <end position="453"/>
    </location>
</feature>
<feature type="region of interest" description="Disordered" evidence="1">
    <location>
        <begin position="556"/>
        <end position="617"/>
    </location>
</feature>
<feature type="compositionally biased region" description="Low complexity" evidence="1">
    <location>
        <begin position="560"/>
        <end position="571"/>
    </location>
</feature>
<feature type="compositionally biased region" description="Polar residues" evidence="1">
    <location>
        <begin position="426"/>
        <end position="453"/>
    </location>
</feature>
<organism evidence="2 3">
    <name type="scientific">Rotaria magnacalcarata</name>
    <dbReference type="NCBI Taxonomy" id="392030"/>
    <lineage>
        <taxon>Eukaryota</taxon>
        <taxon>Metazoa</taxon>
        <taxon>Spiralia</taxon>
        <taxon>Gnathifera</taxon>
        <taxon>Rotifera</taxon>
        <taxon>Eurotatoria</taxon>
        <taxon>Bdelloidea</taxon>
        <taxon>Philodinida</taxon>
        <taxon>Philodinidae</taxon>
        <taxon>Rotaria</taxon>
    </lineage>
</organism>
<sequence length="677" mass="74098">MMHSLGRSHSDVDSISSETSDVTSRATTLPDTWSDVKSDATFEYQSSINGLDSLDISPLPEDDHSSILSSTAASVSTVVDQKMDKDRTDNNNESNETNIQNQQQTWSNPYWNSNGNSQTSVTQLPTNKIKVNANIEDSSSPIHIQQLIPGSILINDEGEIDDLSWKQNAHLKSSTSDNSFNPGGKYVADESGGPGGYLAPTHLQRRIVTSSPGLSAHPESQFGYKRSSSSSDASIQSRPKLNRQQTFPDSTNNDIQPWINPYWPKTNQTNSEAIQNDHISAKENSLINPNFSAKTHEASTPFTENNKSNISMTPIQGNQQWNNPYWKNKNTSDLGANVSSMNTSSSVERDSASIPSFYERIYPPSTPLPSQMSAINNEPETNVSNEKTNQNINNDEDTSYTIDNKGIAHYRPELSSPMIPNKPVDFTSSSTTSQYPSIAPDTRSSLSSIATTNNIPPTQVDSFLSLSNPNNIKSPQLTNSNSEQFSLLNAFSSSTSAAAAVLTEADLNNIHHALHLLETNPNAVYIMGTPAQVSLQNTSNPNKPFSSLDSLFNLNKEHQSQQQQPLQAPPSFLGNIQPSTPSYPYNSTSQQAQPPPISFQGILQPSTPSYQRNSNTQQIQSVQPLSSSLPENIQNKTPLYLYNTTSQQSPLFSTSSYPSNSTDPLTDLTAKRAILLI</sequence>
<feature type="compositionally biased region" description="Polar residues" evidence="1">
    <location>
        <begin position="13"/>
        <end position="31"/>
    </location>
</feature>
<feature type="compositionally biased region" description="Polar residues" evidence="1">
    <location>
        <begin position="172"/>
        <end position="181"/>
    </location>
</feature>
<feature type="region of interest" description="Disordered" evidence="1">
    <location>
        <begin position="212"/>
        <end position="257"/>
    </location>
</feature>
<feature type="compositionally biased region" description="Basic and acidic residues" evidence="1">
    <location>
        <begin position="81"/>
        <end position="90"/>
    </location>
</feature>
<feature type="compositionally biased region" description="Low complexity" evidence="1">
    <location>
        <begin position="578"/>
        <end position="589"/>
    </location>
</feature>
<comment type="caution">
    <text evidence="2">The sequence shown here is derived from an EMBL/GenBank/DDBJ whole genome shotgun (WGS) entry which is preliminary data.</text>
</comment>
<feature type="compositionally biased region" description="Low complexity" evidence="1">
    <location>
        <begin position="227"/>
        <end position="237"/>
    </location>
</feature>